<dbReference type="HOGENOM" id="CLU_2682339_0_0_10"/>
<dbReference type="STRING" id="1166018.FAES_2963"/>
<reference evidence="1 2" key="1">
    <citation type="journal article" date="2012" name="J. Bacteriol.">
        <title>Genome Sequence of Fibrella aestuarina BUZ 2T, a Filamentous Marine Bacterium.</title>
        <authorList>
            <person name="Filippini M."/>
            <person name="Qi W."/>
            <person name="Blom J."/>
            <person name="Goesmann A."/>
            <person name="Smits T.H."/>
            <person name="Bagheri H.C."/>
        </authorList>
    </citation>
    <scope>NUCLEOTIDE SEQUENCE [LARGE SCALE GENOMIC DNA]</scope>
    <source>
        <strain evidence="2">BUZ 2T</strain>
    </source>
</reference>
<keyword evidence="2" id="KW-1185">Reference proteome</keyword>
<sequence length="74" mass="8432">MLTQSLSPLADYPVKESIRDLARLQRTYDPSDEVFWTYFNARVLQNEPIGVEDFVSQTYTTPEPYGQLSGASID</sequence>
<evidence type="ECO:0000313" key="1">
    <source>
        <dbReference type="EMBL" id="CCH00972.1"/>
    </source>
</evidence>
<dbReference type="AlphaFoldDB" id="I0KA19"/>
<dbReference type="EMBL" id="HE796683">
    <property type="protein sequence ID" value="CCH00972.1"/>
    <property type="molecule type" value="Genomic_DNA"/>
</dbReference>
<dbReference type="eggNOG" id="ENOG502ZXH0">
    <property type="taxonomic scope" value="Bacteria"/>
</dbReference>
<organism evidence="1 2">
    <name type="scientific">Fibrella aestuarina BUZ 2</name>
    <dbReference type="NCBI Taxonomy" id="1166018"/>
    <lineage>
        <taxon>Bacteria</taxon>
        <taxon>Pseudomonadati</taxon>
        <taxon>Bacteroidota</taxon>
        <taxon>Cytophagia</taxon>
        <taxon>Cytophagales</taxon>
        <taxon>Spirosomataceae</taxon>
        <taxon>Fibrella</taxon>
    </lineage>
</organism>
<proteinExistence type="predicted"/>
<gene>
    <name evidence="1" type="ORF">FAES_2963</name>
</gene>
<dbReference type="OrthoDB" id="965191at2"/>
<dbReference type="RefSeq" id="WP_015332071.1">
    <property type="nucleotide sequence ID" value="NC_020054.1"/>
</dbReference>
<protein>
    <submittedName>
        <fullName evidence="1">Uncharacterized protein</fullName>
    </submittedName>
</protein>
<dbReference type="Proteomes" id="UP000011058">
    <property type="component" value="Chromosome"/>
</dbReference>
<accession>I0KA19</accession>
<name>I0KA19_9BACT</name>
<evidence type="ECO:0000313" key="2">
    <source>
        <dbReference type="Proteomes" id="UP000011058"/>
    </source>
</evidence>
<dbReference type="KEGG" id="fae:FAES_2963"/>